<feature type="active site" description="Acyl-thioester intermediate" evidence="2">
    <location>
        <position position="232"/>
    </location>
</feature>
<dbReference type="NCBIfam" id="TIGR03064">
    <property type="entry name" value="sortase_srtB"/>
    <property type="match status" value="1"/>
</dbReference>
<evidence type="ECO:0000313" key="4">
    <source>
        <dbReference type="EMBL" id="PWL52620.1"/>
    </source>
</evidence>
<dbReference type="InterPro" id="IPR009835">
    <property type="entry name" value="SrtB"/>
</dbReference>
<keyword evidence="3" id="KW-0472">Membrane</keyword>
<accession>A0A316MJF9</accession>
<evidence type="ECO:0000313" key="5">
    <source>
        <dbReference type="Proteomes" id="UP000246114"/>
    </source>
</evidence>
<keyword evidence="3" id="KW-0812">Transmembrane</keyword>
<evidence type="ECO:0000256" key="1">
    <source>
        <dbReference type="ARBA" id="ARBA00022801"/>
    </source>
</evidence>
<dbReference type="OrthoDB" id="9806013at2"/>
<name>A0A316MJF9_9CLOT</name>
<dbReference type="CDD" id="cd05826">
    <property type="entry name" value="Sortase_B"/>
    <property type="match status" value="1"/>
</dbReference>
<dbReference type="SUPFAM" id="SSF63817">
    <property type="entry name" value="Sortase"/>
    <property type="match status" value="1"/>
</dbReference>
<dbReference type="InterPro" id="IPR005754">
    <property type="entry name" value="Sortase"/>
</dbReference>
<dbReference type="InterPro" id="IPR023365">
    <property type="entry name" value="Sortase_dom-sf"/>
</dbReference>
<sequence>MQQIEGMYKMKKKIMTFIEIVLIIVFLFSCYKIFSKLHEYKTDGKTYDAVRQEYIEEIQKSPENIDYKGIFDRLKGINGDYKGWITVENTDIDYPIVQGTDNDFYLKHDFNKNESISGCVFMDYLNEEGKDDNTVIYGHNMRNGSMFSKLQKFKENEFFNQNNKVIIKDENGEHTYEVFSVYVLKPGDKLGKINYSSKEEFDEYVKLIKNKSFYTNDVKVEKGDKILTLVTCTYEIDDARTIVHAKLVK</sequence>
<dbReference type="Gene3D" id="2.40.260.10">
    <property type="entry name" value="Sortase"/>
    <property type="match status" value="1"/>
</dbReference>
<feature type="transmembrane region" description="Helical" evidence="3">
    <location>
        <begin position="14"/>
        <end position="34"/>
    </location>
</feature>
<dbReference type="EMBL" id="QAMZ01000046">
    <property type="protein sequence ID" value="PWL52620.1"/>
    <property type="molecule type" value="Genomic_DNA"/>
</dbReference>
<evidence type="ECO:0000256" key="2">
    <source>
        <dbReference type="PIRSR" id="PIRSR605754-1"/>
    </source>
</evidence>
<protein>
    <submittedName>
        <fullName evidence="4">SrtB family sortase</fullName>
    </submittedName>
</protein>
<evidence type="ECO:0000256" key="3">
    <source>
        <dbReference type="SAM" id="Phobius"/>
    </source>
</evidence>
<gene>
    <name evidence="4" type="primary">srtB</name>
    <name evidence="4" type="ORF">DBY38_10170</name>
</gene>
<keyword evidence="3" id="KW-1133">Transmembrane helix</keyword>
<dbReference type="Proteomes" id="UP000246114">
    <property type="component" value="Unassembled WGS sequence"/>
</dbReference>
<feature type="active site" description="Proton donor/acceptor" evidence="2">
    <location>
        <position position="139"/>
    </location>
</feature>
<dbReference type="Pfam" id="PF04203">
    <property type="entry name" value="Sortase"/>
    <property type="match status" value="1"/>
</dbReference>
<proteinExistence type="predicted"/>
<keyword evidence="1" id="KW-0378">Hydrolase</keyword>
<comment type="caution">
    <text evidence="4">The sequence shown here is derived from an EMBL/GenBank/DDBJ whole genome shotgun (WGS) entry which is preliminary data.</text>
</comment>
<dbReference type="AlphaFoldDB" id="A0A316MJF9"/>
<dbReference type="GO" id="GO:0016787">
    <property type="term" value="F:hydrolase activity"/>
    <property type="evidence" value="ECO:0007669"/>
    <property type="project" value="UniProtKB-KW"/>
</dbReference>
<organism evidence="4 5">
    <name type="scientific">Clostridium cadaveris</name>
    <dbReference type="NCBI Taxonomy" id="1529"/>
    <lineage>
        <taxon>Bacteria</taxon>
        <taxon>Bacillati</taxon>
        <taxon>Bacillota</taxon>
        <taxon>Clostridia</taxon>
        <taxon>Eubacteriales</taxon>
        <taxon>Clostridiaceae</taxon>
        <taxon>Clostridium</taxon>
    </lineage>
</organism>
<reference evidence="4 5" key="1">
    <citation type="submission" date="2018-03" db="EMBL/GenBank/DDBJ databases">
        <title>The uncultured portion of the human microbiome is neutrally assembled.</title>
        <authorList>
            <person name="Jeraldo P."/>
            <person name="Boardman L."/>
            <person name="White B.A."/>
            <person name="Nelson H."/>
            <person name="Goldenfeld N."/>
            <person name="Chia N."/>
        </authorList>
    </citation>
    <scope>NUCLEOTIDE SEQUENCE [LARGE SCALE GENOMIC DNA]</scope>
    <source>
        <strain evidence="4">CIM:MAG 903</strain>
    </source>
</reference>